<comment type="caution">
    <text evidence="4">The sequence shown here is derived from an EMBL/GenBank/DDBJ whole genome shotgun (WGS) entry which is preliminary data.</text>
</comment>
<proteinExistence type="predicted"/>
<evidence type="ECO:0000256" key="1">
    <source>
        <dbReference type="ARBA" id="ARBA00022603"/>
    </source>
</evidence>
<evidence type="ECO:0000256" key="3">
    <source>
        <dbReference type="ARBA" id="ARBA00022747"/>
    </source>
</evidence>
<reference evidence="4 5" key="1">
    <citation type="submission" date="2022-05" db="EMBL/GenBank/DDBJ databases">
        <title>Genome Sequencing of Bee-Associated Microbes.</title>
        <authorList>
            <person name="Dunlap C."/>
        </authorList>
    </citation>
    <scope>NUCLEOTIDE SEQUENCE [LARGE SCALE GENOMIC DNA]</scope>
    <source>
        <strain evidence="4 5">NRRL B-14613</strain>
    </source>
</reference>
<dbReference type="InterPro" id="IPR029063">
    <property type="entry name" value="SAM-dependent_MTases_sf"/>
</dbReference>
<dbReference type="GeneID" id="76996978"/>
<organism evidence="4 5">
    <name type="scientific">Paenibacillus thiaminolyticus</name>
    <name type="common">Bacillus thiaminolyticus</name>
    <dbReference type="NCBI Taxonomy" id="49283"/>
    <lineage>
        <taxon>Bacteria</taxon>
        <taxon>Bacillati</taxon>
        <taxon>Bacillota</taxon>
        <taxon>Bacilli</taxon>
        <taxon>Bacillales</taxon>
        <taxon>Paenibacillaceae</taxon>
        <taxon>Paenibacillus</taxon>
    </lineage>
</organism>
<evidence type="ECO:0000256" key="2">
    <source>
        <dbReference type="ARBA" id="ARBA00022679"/>
    </source>
</evidence>
<keyword evidence="2" id="KW-0808">Transferase</keyword>
<dbReference type="EMBL" id="JAMDMM010000008">
    <property type="protein sequence ID" value="MCY9606072.1"/>
    <property type="molecule type" value="Genomic_DNA"/>
</dbReference>
<dbReference type="RefSeq" id="WP_244194088.1">
    <property type="nucleotide sequence ID" value="NZ_CABMNB010000017.1"/>
</dbReference>
<dbReference type="GO" id="GO:0008168">
    <property type="term" value="F:methyltransferase activity"/>
    <property type="evidence" value="ECO:0007669"/>
    <property type="project" value="UniProtKB-KW"/>
</dbReference>
<dbReference type="GO" id="GO:0032259">
    <property type="term" value="P:methylation"/>
    <property type="evidence" value="ECO:0007669"/>
    <property type="project" value="UniProtKB-KW"/>
</dbReference>
<dbReference type="Proteomes" id="UP001209276">
    <property type="component" value="Unassembled WGS sequence"/>
</dbReference>
<dbReference type="Pfam" id="PF00145">
    <property type="entry name" value="DNA_methylase"/>
    <property type="match status" value="1"/>
</dbReference>
<keyword evidence="1 4" id="KW-0489">Methyltransferase</keyword>
<protein>
    <submittedName>
        <fullName evidence="4">DNA cytosine methyltransferase</fullName>
    </submittedName>
</protein>
<dbReference type="InterPro" id="IPR001525">
    <property type="entry name" value="C5_MeTfrase"/>
</dbReference>
<gene>
    <name evidence="4" type="ORF">M5W83_02610</name>
</gene>
<dbReference type="SUPFAM" id="SSF53335">
    <property type="entry name" value="S-adenosyl-L-methionine-dependent methyltransferases"/>
    <property type="match status" value="1"/>
</dbReference>
<evidence type="ECO:0000313" key="4">
    <source>
        <dbReference type="EMBL" id="MCY9606072.1"/>
    </source>
</evidence>
<name>A0ABT4FPH3_PANTH</name>
<evidence type="ECO:0000313" key="5">
    <source>
        <dbReference type="Proteomes" id="UP001209276"/>
    </source>
</evidence>
<accession>A0ABT4FPH3</accession>
<keyword evidence="3" id="KW-0680">Restriction system</keyword>
<dbReference type="Gene3D" id="3.40.50.150">
    <property type="entry name" value="Vaccinia Virus protein VP39"/>
    <property type="match status" value="1"/>
</dbReference>
<keyword evidence="5" id="KW-1185">Reference proteome</keyword>
<sequence>MHRSSRIRYNKEHDPRNYLYRQYVKFLEKYKPKLFVFENVPGILNAGNTRSQA</sequence>